<dbReference type="eggNOG" id="ENOG502SRNM">
    <property type="taxonomic scope" value="Eukaryota"/>
</dbReference>
<gene>
    <name evidence="2" type="ORF">WG66_2856</name>
</gene>
<evidence type="ECO:0000256" key="1">
    <source>
        <dbReference type="SAM" id="SignalP"/>
    </source>
</evidence>
<sequence>MASFHVSLCFLLAVVFVLVTSAPLAKRDVFVPPVLYPHAETVWRVGDLHNVTWDTSNPPAQITNQNGSIVLAKNGRLLLNNPGYLAKGFPILNGRQEIQVPNVEPGDDYTIVVFGDSGNHGERFTIVQ</sequence>
<comment type="caution">
    <text evidence="2">The sequence shown here is derived from an EMBL/GenBank/DDBJ whole genome shotgun (WGS) entry which is preliminary data.</text>
</comment>
<feature type="chain" id="PRO_5006902408" evidence="1">
    <location>
        <begin position="22"/>
        <end position="128"/>
    </location>
</feature>
<evidence type="ECO:0000313" key="2">
    <source>
        <dbReference type="EMBL" id="KTB44599.1"/>
    </source>
</evidence>
<dbReference type="EMBL" id="LATX01000895">
    <property type="protein sequence ID" value="KTB44599.1"/>
    <property type="molecule type" value="Genomic_DNA"/>
</dbReference>
<reference evidence="2 3" key="1">
    <citation type="submission" date="2015-12" db="EMBL/GenBank/DDBJ databases">
        <title>Draft genome sequence of Moniliophthora roreri, the causal agent of frosty pod rot of cacao.</title>
        <authorList>
            <person name="Aime M.C."/>
            <person name="Diaz-Valderrama J.R."/>
            <person name="Kijpornyongpan T."/>
            <person name="Phillips-Mora W."/>
        </authorList>
    </citation>
    <scope>NUCLEOTIDE SEQUENCE [LARGE SCALE GENOMIC DNA]</scope>
    <source>
        <strain evidence="2 3">MCA 2952</strain>
    </source>
</reference>
<dbReference type="Proteomes" id="UP000054988">
    <property type="component" value="Unassembled WGS sequence"/>
</dbReference>
<accession>A0A0W0G7Q1</accession>
<protein>
    <submittedName>
        <fullName evidence="2">Uncharacterized protein</fullName>
    </submittedName>
</protein>
<dbReference type="AlphaFoldDB" id="A0A0W0G7Q1"/>
<name>A0A0W0G7Q1_MONRR</name>
<organism evidence="2 3">
    <name type="scientific">Moniliophthora roreri</name>
    <name type="common">Frosty pod rot fungus</name>
    <name type="synonym">Monilia roreri</name>
    <dbReference type="NCBI Taxonomy" id="221103"/>
    <lineage>
        <taxon>Eukaryota</taxon>
        <taxon>Fungi</taxon>
        <taxon>Dikarya</taxon>
        <taxon>Basidiomycota</taxon>
        <taxon>Agaricomycotina</taxon>
        <taxon>Agaricomycetes</taxon>
        <taxon>Agaricomycetidae</taxon>
        <taxon>Agaricales</taxon>
        <taxon>Marasmiineae</taxon>
        <taxon>Marasmiaceae</taxon>
        <taxon>Moniliophthora</taxon>
    </lineage>
</organism>
<evidence type="ECO:0000313" key="3">
    <source>
        <dbReference type="Proteomes" id="UP000054988"/>
    </source>
</evidence>
<proteinExistence type="predicted"/>
<feature type="signal peptide" evidence="1">
    <location>
        <begin position="1"/>
        <end position="21"/>
    </location>
</feature>
<keyword evidence="1" id="KW-0732">Signal</keyword>